<dbReference type="Gene3D" id="3.10.310.50">
    <property type="match status" value="1"/>
</dbReference>
<evidence type="ECO:0000256" key="1">
    <source>
        <dbReference type="SAM" id="Phobius"/>
    </source>
</evidence>
<dbReference type="InterPro" id="IPR007621">
    <property type="entry name" value="TPM_dom"/>
</dbReference>
<keyword evidence="1" id="KW-0472">Membrane</keyword>
<feature type="domain" description="TPM" evidence="2">
    <location>
        <begin position="103"/>
        <end position="182"/>
    </location>
</feature>
<gene>
    <name evidence="3" type="ORF">SCD90_08230</name>
</gene>
<keyword evidence="1" id="KW-0812">Transmembrane</keyword>
<feature type="transmembrane region" description="Helical" evidence="1">
    <location>
        <begin position="65"/>
        <end position="85"/>
    </location>
</feature>
<comment type="caution">
    <text evidence="3">The sequence shown here is derived from an EMBL/GenBank/DDBJ whole genome shotgun (WGS) entry which is preliminary data.</text>
</comment>
<dbReference type="RefSeq" id="WP_319844177.1">
    <property type="nucleotide sequence ID" value="NZ_JAXAFJ010000004.1"/>
</dbReference>
<dbReference type="EMBL" id="JAXAFJ010000004">
    <property type="protein sequence ID" value="MDX6806049.1"/>
    <property type="molecule type" value="Genomic_DNA"/>
</dbReference>
<proteinExistence type="predicted"/>
<organism evidence="3 4">
    <name type="scientific">Terrihabitans rhizophilus</name>
    <dbReference type="NCBI Taxonomy" id="3092662"/>
    <lineage>
        <taxon>Bacteria</taxon>
        <taxon>Pseudomonadati</taxon>
        <taxon>Pseudomonadota</taxon>
        <taxon>Alphaproteobacteria</taxon>
        <taxon>Hyphomicrobiales</taxon>
        <taxon>Terrihabitans</taxon>
    </lineage>
</organism>
<sequence length="206" mass="22072">MGVQSLNPAEARRVCEAIEAAETGTSGEIFVAVARSSDDYGLVPVLWAAAAALLAVWPLHLFTSLSINAVLGLQAAIFILVALAVSPVSVRTRLAPPWLVDEEVARAARDQFLSHGVHLTDERTGVLIFVSIAEHRVEIVADDGIAARVGQNEWDDIAADVVRHTRQGQLSSGLVEAVDHAGRLLRGHFPAGARNRNELPNTIIQL</sequence>
<protein>
    <submittedName>
        <fullName evidence="3">TPM domain-containing protein</fullName>
    </submittedName>
</protein>
<keyword evidence="4" id="KW-1185">Reference proteome</keyword>
<evidence type="ECO:0000259" key="2">
    <source>
        <dbReference type="Pfam" id="PF04536"/>
    </source>
</evidence>
<feature type="transmembrane region" description="Helical" evidence="1">
    <location>
        <begin position="40"/>
        <end position="59"/>
    </location>
</feature>
<reference evidence="3 4" key="1">
    <citation type="submission" date="2023-11" db="EMBL/GenBank/DDBJ databases">
        <authorList>
            <person name="Bao R."/>
        </authorList>
    </citation>
    <scope>NUCLEOTIDE SEQUENCE [LARGE SCALE GENOMIC DNA]</scope>
    <source>
        <strain evidence="3 4">PJ23</strain>
    </source>
</reference>
<evidence type="ECO:0000313" key="3">
    <source>
        <dbReference type="EMBL" id="MDX6806049.1"/>
    </source>
</evidence>
<accession>A0ABU4RPL6</accession>
<name>A0ABU4RPL6_9HYPH</name>
<dbReference type="PANTHER" id="PTHR30373:SF8">
    <property type="entry name" value="BLL7265 PROTEIN"/>
    <property type="match status" value="1"/>
</dbReference>
<keyword evidence="1" id="KW-1133">Transmembrane helix</keyword>
<evidence type="ECO:0000313" key="4">
    <source>
        <dbReference type="Proteomes" id="UP001274321"/>
    </source>
</evidence>
<dbReference type="Proteomes" id="UP001274321">
    <property type="component" value="Unassembled WGS sequence"/>
</dbReference>
<dbReference type="Pfam" id="PF04536">
    <property type="entry name" value="TPM_phosphatase"/>
    <property type="match status" value="1"/>
</dbReference>
<dbReference type="PANTHER" id="PTHR30373">
    <property type="entry name" value="UPF0603 PROTEIN YGCG"/>
    <property type="match status" value="1"/>
</dbReference>